<comment type="cofactor">
    <cofactor evidence="1">
        <name>heme b</name>
        <dbReference type="ChEBI" id="CHEBI:60344"/>
    </cofactor>
</comment>
<dbReference type="PANTHER" id="PTHR10106">
    <property type="entry name" value="CYTOCHROME B561-RELATED"/>
    <property type="match status" value="1"/>
</dbReference>
<keyword evidence="4" id="KW-0349">Heme</keyword>
<comment type="caution">
    <text evidence="13">The sequence shown here is derived from an EMBL/GenBank/DDBJ whole genome shotgun (WGS) entry which is preliminary data.</text>
</comment>
<dbReference type="Gene3D" id="1.20.120.1770">
    <property type="match status" value="1"/>
</dbReference>
<dbReference type="GO" id="GO:0046872">
    <property type="term" value="F:metal ion binding"/>
    <property type="evidence" value="ECO:0007669"/>
    <property type="project" value="UniProtKB-KW"/>
</dbReference>
<evidence type="ECO:0000256" key="3">
    <source>
        <dbReference type="ARBA" id="ARBA00022448"/>
    </source>
</evidence>
<dbReference type="InterPro" id="IPR006593">
    <property type="entry name" value="Cyt_b561/ferric_Rdtase_TM"/>
</dbReference>
<evidence type="ECO:0000256" key="7">
    <source>
        <dbReference type="ARBA" id="ARBA00022982"/>
    </source>
</evidence>
<evidence type="ECO:0000256" key="6">
    <source>
        <dbReference type="ARBA" id="ARBA00022723"/>
    </source>
</evidence>
<keyword evidence="5 11" id="KW-0812">Transmembrane</keyword>
<keyword evidence="10 11" id="KW-0472">Membrane</keyword>
<dbReference type="Proteomes" id="UP000094527">
    <property type="component" value="Unassembled WGS sequence"/>
</dbReference>
<sequence length="174" mass="19988">MNLCFQNIKCLIFFLYRTKDGASMGAKIGFVFSMVLTSIFLVASLVLVLFWVFMYRGGYAWQENPAKEFNWHPTLMVAGFIFFSGFCKSAYNILTLSLSILIASMLFYRMMTCCRKIYVKLLHTIFHAFSIACIAIGFLTVWDSHELASPKIPNFYSLHSWLGLTTMEFKLEIG</sequence>
<dbReference type="Pfam" id="PF03188">
    <property type="entry name" value="Cytochrom_B561"/>
    <property type="match status" value="1"/>
</dbReference>
<feature type="domain" description="Cytochrome b561" evidence="12">
    <location>
        <begin position="36"/>
        <end position="174"/>
    </location>
</feature>
<keyword evidence="7" id="KW-0249">Electron transport</keyword>
<keyword evidence="14" id="KW-1185">Reference proteome</keyword>
<evidence type="ECO:0000256" key="9">
    <source>
        <dbReference type="ARBA" id="ARBA00023004"/>
    </source>
</evidence>
<dbReference type="OrthoDB" id="907479at2759"/>
<feature type="transmembrane region" description="Helical" evidence="11">
    <location>
        <begin position="75"/>
        <end position="108"/>
    </location>
</feature>
<dbReference type="PANTHER" id="PTHR10106:SF24">
    <property type="entry name" value="NO EXTENDED MEMORY, ISOFORM A"/>
    <property type="match status" value="1"/>
</dbReference>
<proteinExistence type="predicted"/>
<evidence type="ECO:0000256" key="11">
    <source>
        <dbReference type="SAM" id="Phobius"/>
    </source>
</evidence>
<dbReference type="GO" id="GO:0016491">
    <property type="term" value="F:oxidoreductase activity"/>
    <property type="evidence" value="ECO:0007669"/>
    <property type="project" value="InterPro"/>
</dbReference>
<gene>
    <name evidence="13" type="ORF">Ocin01_10471</name>
</gene>
<evidence type="ECO:0000256" key="2">
    <source>
        <dbReference type="ARBA" id="ARBA00004141"/>
    </source>
</evidence>
<dbReference type="PROSITE" id="PS50939">
    <property type="entry name" value="CYTOCHROME_B561"/>
    <property type="match status" value="1"/>
</dbReference>
<dbReference type="GO" id="GO:0016020">
    <property type="term" value="C:membrane"/>
    <property type="evidence" value="ECO:0007669"/>
    <property type="project" value="UniProtKB-SubCell"/>
</dbReference>
<feature type="transmembrane region" description="Helical" evidence="11">
    <location>
        <begin position="28"/>
        <end position="55"/>
    </location>
</feature>
<keyword evidence="8 11" id="KW-1133">Transmembrane helix</keyword>
<dbReference type="AlphaFoldDB" id="A0A1D2MSV8"/>
<evidence type="ECO:0000256" key="1">
    <source>
        <dbReference type="ARBA" id="ARBA00001970"/>
    </source>
</evidence>
<protein>
    <recommendedName>
        <fullName evidence="12">Cytochrome b561 domain-containing protein</fullName>
    </recommendedName>
</protein>
<evidence type="ECO:0000256" key="8">
    <source>
        <dbReference type="ARBA" id="ARBA00022989"/>
    </source>
</evidence>
<accession>A0A1D2MSV8</accession>
<name>A0A1D2MSV8_ORCCI</name>
<keyword evidence="6" id="KW-0479">Metal-binding</keyword>
<comment type="subcellular location">
    <subcellularLocation>
        <location evidence="2">Membrane</location>
        <topology evidence="2">Multi-pass membrane protein</topology>
    </subcellularLocation>
</comment>
<evidence type="ECO:0000256" key="4">
    <source>
        <dbReference type="ARBA" id="ARBA00022617"/>
    </source>
</evidence>
<reference evidence="13 14" key="1">
    <citation type="journal article" date="2016" name="Genome Biol. Evol.">
        <title>Gene Family Evolution Reflects Adaptation to Soil Environmental Stressors in the Genome of the Collembolan Orchesella cincta.</title>
        <authorList>
            <person name="Faddeeva-Vakhrusheva A."/>
            <person name="Derks M.F."/>
            <person name="Anvar S.Y."/>
            <person name="Agamennone V."/>
            <person name="Suring W."/>
            <person name="Smit S."/>
            <person name="van Straalen N.M."/>
            <person name="Roelofs D."/>
        </authorList>
    </citation>
    <scope>NUCLEOTIDE SEQUENCE [LARGE SCALE GENOMIC DNA]</scope>
    <source>
        <tissue evidence="13">Mixed pool</tissue>
    </source>
</reference>
<evidence type="ECO:0000256" key="10">
    <source>
        <dbReference type="ARBA" id="ARBA00023136"/>
    </source>
</evidence>
<feature type="transmembrane region" description="Helical" evidence="11">
    <location>
        <begin position="120"/>
        <end position="142"/>
    </location>
</feature>
<evidence type="ECO:0000313" key="13">
    <source>
        <dbReference type="EMBL" id="ODM96209.1"/>
    </source>
</evidence>
<organism evidence="13 14">
    <name type="scientific">Orchesella cincta</name>
    <name type="common">Springtail</name>
    <name type="synonym">Podura cincta</name>
    <dbReference type="NCBI Taxonomy" id="48709"/>
    <lineage>
        <taxon>Eukaryota</taxon>
        <taxon>Metazoa</taxon>
        <taxon>Ecdysozoa</taxon>
        <taxon>Arthropoda</taxon>
        <taxon>Hexapoda</taxon>
        <taxon>Collembola</taxon>
        <taxon>Entomobryomorpha</taxon>
        <taxon>Entomobryoidea</taxon>
        <taxon>Orchesellidae</taxon>
        <taxon>Orchesellinae</taxon>
        <taxon>Orchesella</taxon>
    </lineage>
</organism>
<keyword evidence="3" id="KW-0813">Transport</keyword>
<evidence type="ECO:0000256" key="5">
    <source>
        <dbReference type="ARBA" id="ARBA00022692"/>
    </source>
</evidence>
<evidence type="ECO:0000259" key="12">
    <source>
        <dbReference type="PROSITE" id="PS50939"/>
    </source>
</evidence>
<dbReference type="EMBL" id="LJIJ01000562">
    <property type="protein sequence ID" value="ODM96209.1"/>
    <property type="molecule type" value="Genomic_DNA"/>
</dbReference>
<dbReference type="OMA" id="WDSHELA"/>
<keyword evidence="9" id="KW-0408">Iron</keyword>
<dbReference type="InterPro" id="IPR043205">
    <property type="entry name" value="CYB561/CYBRD1-like"/>
</dbReference>
<evidence type="ECO:0000313" key="14">
    <source>
        <dbReference type="Proteomes" id="UP000094527"/>
    </source>
</evidence>